<reference evidence="1" key="1">
    <citation type="submission" date="2023-08" db="EMBL/GenBank/DDBJ databases">
        <title>A de novo genome assembly of Solanum verrucosum Schlechtendal, a Mexican diploid species geographically isolated from the other diploid A-genome species in potato relatives.</title>
        <authorList>
            <person name="Hosaka K."/>
        </authorList>
    </citation>
    <scope>NUCLEOTIDE SEQUENCE</scope>
    <source>
        <tissue evidence="1">Young leaves</tissue>
    </source>
</reference>
<evidence type="ECO:0000313" key="2">
    <source>
        <dbReference type="Proteomes" id="UP001234989"/>
    </source>
</evidence>
<gene>
    <name evidence="1" type="ORF">MTR67_051369</name>
</gene>
<dbReference type="EMBL" id="CP133623">
    <property type="protein sequence ID" value="WMV57984.1"/>
    <property type="molecule type" value="Genomic_DNA"/>
</dbReference>
<dbReference type="Proteomes" id="UP001234989">
    <property type="component" value="Chromosome 12"/>
</dbReference>
<name>A0AAF0V639_SOLVR</name>
<protein>
    <submittedName>
        <fullName evidence="1">Uncharacterized protein</fullName>
    </submittedName>
</protein>
<accession>A0AAF0V639</accession>
<proteinExistence type="predicted"/>
<dbReference type="PANTHER" id="PTHR46148">
    <property type="entry name" value="CHROMO DOMAIN-CONTAINING PROTEIN"/>
    <property type="match status" value="1"/>
</dbReference>
<organism evidence="1 2">
    <name type="scientific">Solanum verrucosum</name>
    <dbReference type="NCBI Taxonomy" id="315347"/>
    <lineage>
        <taxon>Eukaryota</taxon>
        <taxon>Viridiplantae</taxon>
        <taxon>Streptophyta</taxon>
        <taxon>Embryophyta</taxon>
        <taxon>Tracheophyta</taxon>
        <taxon>Spermatophyta</taxon>
        <taxon>Magnoliopsida</taxon>
        <taxon>eudicotyledons</taxon>
        <taxon>Gunneridae</taxon>
        <taxon>Pentapetalae</taxon>
        <taxon>asterids</taxon>
        <taxon>lamiids</taxon>
        <taxon>Solanales</taxon>
        <taxon>Solanaceae</taxon>
        <taxon>Solanoideae</taxon>
        <taxon>Solaneae</taxon>
        <taxon>Solanum</taxon>
    </lineage>
</organism>
<evidence type="ECO:0000313" key="1">
    <source>
        <dbReference type="EMBL" id="WMV57984.1"/>
    </source>
</evidence>
<keyword evidence="2" id="KW-1185">Reference proteome</keyword>
<dbReference type="PANTHER" id="PTHR46148:SF60">
    <property type="entry name" value="CHROMO DOMAIN-CONTAINING PROTEIN"/>
    <property type="match status" value="1"/>
</dbReference>
<sequence length="123" mass="14490">MRESLEKVKLIRENLLATHSRQREYAYMKVKDLQFMEGEKVLMKVSPMKRVVRSGKRGAHSVFHVSIMEKYHGDGNYIIHWDLVLLNENLAYEEEHMAILDREVRKLRSKDFICEGPVEESIG</sequence>
<dbReference type="AlphaFoldDB" id="A0AAF0V639"/>